<keyword evidence="5" id="KW-0812">Transmembrane</keyword>
<name>G2XVR3_BOTF4</name>
<protein>
    <recommendedName>
        <fullName evidence="8">Alternative oxidase protein</fullName>
    </recommendedName>
</protein>
<evidence type="ECO:0000256" key="1">
    <source>
        <dbReference type="ARBA" id="ARBA00022679"/>
    </source>
</evidence>
<dbReference type="HOGENOM" id="CLU_514042_0_0_1"/>
<keyword evidence="5" id="KW-1133">Transmembrane helix</keyword>
<proteinExistence type="predicted"/>
<accession>G2XVR3</accession>
<reference evidence="7" key="1">
    <citation type="journal article" date="2011" name="PLoS Genet.">
        <title>Genomic analysis of the necrotrophic fungal pathogens Sclerotinia sclerotiorum and Botrytis cinerea.</title>
        <authorList>
            <person name="Amselem J."/>
            <person name="Cuomo C.A."/>
            <person name="van Kan J.A."/>
            <person name="Viaud M."/>
            <person name="Benito E.P."/>
            <person name="Couloux A."/>
            <person name="Coutinho P.M."/>
            <person name="de Vries R.P."/>
            <person name="Dyer P.S."/>
            <person name="Fillinger S."/>
            <person name="Fournier E."/>
            <person name="Gout L."/>
            <person name="Hahn M."/>
            <person name="Kohn L."/>
            <person name="Lapalu N."/>
            <person name="Plummer K.M."/>
            <person name="Pradier J.M."/>
            <person name="Quevillon E."/>
            <person name="Sharon A."/>
            <person name="Simon A."/>
            <person name="ten Have A."/>
            <person name="Tudzynski B."/>
            <person name="Tudzynski P."/>
            <person name="Wincker P."/>
            <person name="Andrew M."/>
            <person name="Anthouard V."/>
            <person name="Beever R.E."/>
            <person name="Beffa R."/>
            <person name="Benoit I."/>
            <person name="Bouzid O."/>
            <person name="Brault B."/>
            <person name="Chen Z."/>
            <person name="Choquer M."/>
            <person name="Collemare J."/>
            <person name="Cotton P."/>
            <person name="Danchin E.G."/>
            <person name="Da Silva C."/>
            <person name="Gautier A."/>
            <person name="Giraud C."/>
            <person name="Giraud T."/>
            <person name="Gonzalez C."/>
            <person name="Grossetete S."/>
            <person name="Guldener U."/>
            <person name="Henrissat B."/>
            <person name="Howlett B.J."/>
            <person name="Kodira C."/>
            <person name="Kretschmer M."/>
            <person name="Lappartient A."/>
            <person name="Leroch M."/>
            <person name="Levis C."/>
            <person name="Mauceli E."/>
            <person name="Neuveglise C."/>
            <person name="Oeser B."/>
            <person name="Pearson M."/>
            <person name="Poulain J."/>
            <person name="Poussereau N."/>
            <person name="Quesneville H."/>
            <person name="Rascle C."/>
            <person name="Schumacher J."/>
            <person name="Segurens B."/>
            <person name="Sexton A."/>
            <person name="Silva E."/>
            <person name="Sirven C."/>
            <person name="Soanes D.M."/>
            <person name="Talbot N.J."/>
            <person name="Templeton M."/>
            <person name="Yandava C."/>
            <person name="Yarden O."/>
            <person name="Zeng Q."/>
            <person name="Rollins J.A."/>
            <person name="Lebrun M.H."/>
            <person name="Dickman M."/>
        </authorList>
    </citation>
    <scope>NUCLEOTIDE SEQUENCE [LARGE SCALE GENOMIC DNA]</scope>
    <source>
        <strain evidence="7">T4</strain>
    </source>
</reference>
<organism evidence="6 7">
    <name type="scientific">Botryotinia fuckeliana (strain T4)</name>
    <name type="common">Noble rot fungus</name>
    <name type="synonym">Botrytis cinerea</name>
    <dbReference type="NCBI Taxonomy" id="999810"/>
    <lineage>
        <taxon>Eukaryota</taxon>
        <taxon>Fungi</taxon>
        <taxon>Dikarya</taxon>
        <taxon>Ascomycota</taxon>
        <taxon>Pezizomycotina</taxon>
        <taxon>Leotiomycetes</taxon>
        <taxon>Helotiales</taxon>
        <taxon>Sclerotiniaceae</taxon>
        <taxon>Botrytis</taxon>
    </lineage>
</organism>
<dbReference type="OrthoDB" id="20368at2759"/>
<dbReference type="Pfam" id="PF10250">
    <property type="entry name" value="O-FucT"/>
    <property type="match status" value="1"/>
</dbReference>
<feature type="compositionally biased region" description="Acidic residues" evidence="4">
    <location>
        <begin position="168"/>
        <end position="182"/>
    </location>
</feature>
<sequence>MTLFPRTVVFDPAIMVTRYHNFIIAFLLFVWVMYYRNSISGKVNSNDGKGINGGGREDRGSFKSPPSMIGGEDERGIKKVGWGGGGGSGGAWNKESEENRLGRLEEIGMGRGKIAPGDASPHDEKVFKEKEEKQRLREEKEAEDKRVKEEKKEQERKEKEEQERKENEEDIDTEENVSREEEMEIEMLEGEDINHEDTNNNEVEEVKSEYKLLTLRSLCETTTFQPGLYLQCHSWCGPNSTSICGGLNNARNRIQTCLRLALDLGSGIILPTVQSHRNTENFVDYGDTTDNTLCPDVYWDIEFLLQEMGSACPEIEVRQCGDVSGIDEDRIIQMDKREHGDASHHIGTFKALVDEHLESLSLSSISVQNPVAVGFGDTIYAYNYTYDSEQALQKEIFRTLKYNKKLLDFGSRLRYSPELRDGYIGVHFRGESDWPQGFGSREDQIDFFTQEIKLASSVQGAAEGIKTIYISCGDEAAISRFSESLLELGYRVYDKWNLVSSLSEPSLLLEEMEFDTMAIIDYAVLVESALFLGVWMSTFSQTIAYARTVDLEQEYWETYINPGSRRDGLTRLWDQAPALKGDETTKILVVNTGGFSNMDSYP</sequence>
<keyword evidence="5" id="KW-0472">Membrane</keyword>
<evidence type="ECO:0000313" key="6">
    <source>
        <dbReference type="EMBL" id="CCD44583.1"/>
    </source>
</evidence>
<feature type="compositionally biased region" description="Gly residues" evidence="4">
    <location>
        <begin position="81"/>
        <end position="90"/>
    </location>
</feature>
<feature type="transmembrane region" description="Helical" evidence="5">
    <location>
        <begin position="19"/>
        <end position="35"/>
    </location>
</feature>
<feature type="compositionally biased region" description="Basic and acidic residues" evidence="4">
    <location>
        <begin position="94"/>
        <end position="108"/>
    </location>
</feature>
<dbReference type="eggNOG" id="ENOG502SN97">
    <property type="taxonomic scope" value="Eukaryota"/>
</dbReference>
<dbReference type="Gene3D" id="3.40.50.11350">
    <property type="match status" value="1"/>
</dbReference>
<evidence type="ECO:0000256" key="2">
    <source>
        <dbReference type="ARBA" id="ARBA00023253"/>
    </source>
</evidence>
<feature type="region of interest" description="Disordered" evidence="4">
    <location>
        <begin position="45"/>
        <end position="182"/>
    </location>
</feature>
<evidence type="ECO:0000256" key="3">
    <source>
        <dbReference type="ARBA" id="ARBA00023277"/>
    </source>
</evidence>
<evidence type="ECO:0000313" key="7">
    <source>
        <dbReference type="Proteomes" id="UP000008177"/>
    </source>
</evidence>
<gene>
    <name evidence="6" type="ORF">BofuT4_P054840.1</name>
</gene>
<dbReference type="EMBL" id="FQ790271">
    <property type="protein sequence ID" value="CCD44583.1"/>
    <property type="molecule type" value="Genomic_DNA"/>
</dbReference>
<evidence type="ECO:0000256" key="4">
    <source>
        <dbReference type="SAM" id="MobiDB-lite"/>
    </source>
</evidence>
<feature type="compositionally biased region" description="Basic and acidic residues" evidence="4">
    <location>
        <begin position="120"/>
        <end position="167"/>
    </location>
</feature>
<keyword evidence="1" id="KW-0808">Transferase</keyword>
<dbReference type="CDD" id="cd11296">
    <property type="entry name" value="O-FucT_like"/>
    <property type="match status" value="1"/>
</dbReference>
<evidence type="ECO:0000256" key="5">
    <source>
        <dbReference type="SAM" id="Phobius"/>
    </source>
</evidence>
<dbReference type="GO" id="GO:0016740">
    <property type="term" value="F:transferase activity"/>
    <property type="evidence" value="ECO:0007669"/>
    <property type="project" value="UniProtKB-KW"/>
</dbReference>
<evidence type="ECO:0008006" key="8">
    <source>
        <dbReference type="Google" id="ProtNLM"/>
    </source>
</evidence>
<dbReference type="InterPro" id="IPR019378">
    <property type="entry name" value="GDP-Fuc_O-FucTrfase"/>
</dbReference>
<dbReference type="InParanoid" id="G2XVR3"/>
<keyword evidence="2" id="KW-0294">Fucose metabolism</keyword>
<dbReference type="Proteomes" id="UP000008177">
    <property type="component" value="Unplaced contigs"/>
</dbReference>
<dbReference type="AlphaFoldDB" id="G2XVR3"/>
<keyword evidence="3" id="KW-0119">Carbohydrate metabolism</keyword>
<dbReference type="GO" id="GO:0006004">
    <property type="term" value="P:fucose metabolic process"/>
    <property type="evidence" value="ECO:0007669"/>
    <property type="project" value="UniProtKB-KW"/>
</dbReference>